<protein>
    <submittedName>
        <fullName evidence="2">General stress protein 26</fullName>
    </submittedName>
</protein>
<feature type="domain" description="General stress protein FMN-binding split barrel" evidence="1">
    <location>
        <begin position="8"/>
        <end position="156"/>
    </location>
</feature>
<dbReference type="InterPro" id="IPR038725">
    <property type="entry name" value="YdaG_split_barrel_FMN-bd"/>
</dbReference>
<dbReference type="AlphaFoldDB" id="A0A318SWF2"/>
<organism evidence="2 3">
    <name type="scientific">Xylophilus ampelinus</name>
    <dbReference type="NCBI Taxonomy" id="54067"/>
    <lineage>
        <taxon>Bacteria</taxon>
        <taxon>Pseudomonadati</taxon>
        <taxon>Pseudomonadota</taxon>
        <taxon>Betaproteobacteria</taxon>
        <taxon>Burkholderiales</taxon>
        <taxon>Xylophilus</taxon>
    </lineage>
</organism>
<dbReference type="Gene3D" id="2.30.110.10">
    <property type="entry name" value="Electron Transport, Fmn-binding Protein, Chain A"/>
    <property type="match status" value="1"/>
</dbReference>
<evidence type="ECO:0000259" key="1">
    <source>
        <dbReference type="Pfam" id="PF16242"/>
    </source>
</evidence>
<dbReference type="InterPro" id="IPR052917">
    <property type="entry name" value="Stress-Dev_Protein"/>
</dbReference>
<dbReference type="OrthoDB" id="1432662at2"/>
<dbReference type="InterPro" id="IPR012349">
    <property type="entry name" value="Split_barrel_FMN-bd"/>
</dbReference>
<evidence type="ECO:0000313" key="2">
    <source>
        <dbReference type="EMBL" id="PYE75893.1"/>
    </source>
</evidence>
<name>A0A318SWF2_9BURK</name>
<keyword evidence="3" id="KW-1185">Reference proteome</keyword>
<evidence type="ECO:0000313" key="3">
    <source>
        <dbReference type="Proteomes" id="UP000247540"/>
    </source>
</evidence>
<dbReference type="EMBL" id="QJTC01000018">
    <property type="protein sequence ID" value="PYE75893.1"/>
    <property type="molecule type" value="Genomic_DNA"/>
</dbReference>
<dbReference type="RefSeq" id="WP_110466212.1">
    <property type="nucleotide sequence ID" value="NZ_JAMOFZ010000018.1"/>
</dbReference>
<dbReference type="Proteomes" id="UP000247540">
    <property type="component" value="Unassembled WGS sequence"/>
</dbReference>
<comment type="caution">
    <text evidence="2">The sequence shown here is derived from an EMBL/GenBank/DDBJ whole genome shotgun (WGS) entry which is preliminary data.</text>
</comment>
<dbReference type="Pfam" id="PF16242">
    <property type="entry name" value="Pyrid_ox_like"/>
    <property type="match status" value="1"/>
</dbReference>
<gene>
    <name evidence="2" type="ORF">DFQ15_11819</name>
</gene>
<dbReference type="PANTHER" id="PTHR34818">
    <property type="entry name" value="PROTEIN BLI-3"/>
    <property type="match status" value="1"/>
</dbReference>
<proteinExistence type="predicted"/>
<accession>A0A318SWF2</accession>
<reference evidence="2 3" key="1">
    <citation type="submission" date="2018-06" db="EMBL/GenBank/DDBJ databases">
        <title>Genomic Encyclopedia of Type Strains, Phase III (KMG-III): the genomes of soil and plant-associated and newly described type strains.</title>
        <authorList>
            <person name="Whitman W."/>
        </authorList>
    </citation>
    <scope>NUCLEOTIDE SEQUENCE [LARGE SCALE GENOMIC DNA]</scope>
    <source>
        <strain evidence="2 3">CECT 7646</strain>
    </source>
</reference>
<dbReference type="PANTHER" id="PTHR34818:SF1">
    <property type="entry name" value="PROTEIN BLI-3"/>
    <property type="match status" value="1"/>
</dbReference>
<dbReference type="SUPFAM" id="SSF50475">
    <property type="entry name" value="FMN-binding split barrel"/>
    <property type="match status" value="1"/>
</dbReference>
<sequence>MRNDTSAHDTLWDLIKDIKFGMFTHRHTDGKLHSHPLTTQNQSIDEGAMLYFFVPRSGEVATRVAADGNVNLAYAHPGKDSYVSITGTARISQDRATIERLWNKQAEAWFSGGVNDPDLGLLEVRIEDAEYWDVTDSKMVQLLKMAKAAVTGTPPDLGEHKTLKVS</sequence>